<protein>
    <recommendedName>
        <fullName evidence="1">S1 motif domain-containing protein</fullName>
    </recommendedName>
</protein>
<dbReference type="SUPFAM" id="SSF50249">
    <property type="entry name" value="Nucleic acid-binding proteins"/>
    <property type="match status" value="1"/>
</dbReference>
<organism evidence="2">
    <name type="scientific">Timema genevievae</name>
    <name type="common">Walking stick</name>
    <dbReference type="NCBI Taxonomy" id="629358"/>
    <lineage>
        <taxon>Eukaryota</taxon>
        <taxon>Metazoa</taxon>
        <taxon>Ecdysozoa</taxon>
        <taxon>Arthropoda</taxon>
        <taxon>Hexapoda</taxon>
        <taxon>Insecta</taxon>
        <taxon>Pterygota</taxon>
        <taxon>Neoptera</taxon>
        <taxon>Polyneoptera</taxon>
        <taxon>Phasmatodea</taxon>
        <taxon>Timematodea</taxon>
        <taxon>Timematoidea</taxon>
        <taxon>Timematidae</taxon>
        <taxon>Timema</taxon>
    </lineage>
</organism>
<accession>A0A7R9K3J2</accession>
<dbReference type="EMBL" id="OE842757">
    <property type="protein sequence ID" value="CAD7601331.1"/>
    <property type="molecule type" value="Genomic_DNA"/>
</dbReference>
<evidence type="ECO:0000313" key="2">
    <source>
        <dbReference type="EMBL" id="CAD7601331.1"/>
    </source>
</evidence>
<dbReference type="InterPro" id="IPR012340">
    <property type="entry name" value="NA-bd_OB-fold"/>
</dbReference>
<proteinExistence type="predicted"/>
<dbReference type="AlphaFoldDB" id="A0A7R9K3J2"/>
<dbReference type="Pfam" id="PF00575">
    <property type="entry name" value="S1"/>
    <property type="match status" value="1"/>
</dbReference>
<evidence type="ECO:0000259" key="1">
    <source>
        <dbReference type="Pfam" id="PF00575"/>
    </source>
</evidence>
<gene>
    <name evidence="2" type="ORF">TGEB3V08_LOCUS7914</name>
</gene>
<dbReference type="GO" id="GO:0003676">
    <property type="term" value="F:nucleic acid binding"/>
    <property type="evidence" value="ECO:0007669"/>
    <property type="project" value="InterPro"/>
</dbReference>
<reference evidence="2" key="1">
    <citation type="submission" date="2020-11" db="EMBL/GenBank/DDBJ databases">
        <authorList>
            <person name="Tran Van P."/>
        </authorList>
    </citation>
    <scope>NUCLEOTIDE SEQUENCE</scope>
</reference>
<dbReference type="InterPro" id="IPR003029">
    <property type="entry name" value="S1_domain"/>
</dbReference>
<name>A0A7R9K3J2_TIMGE</name>
<feature type="domain" description="S1 motif" evidence="1">
    <location>
        <begin position="108"/>
        <end position="149"/>
    </location>
</feature>
<sequence length="168" mass="19216">MRRTPLHTGEQTKRQSKYRGPLVMLKVFPDGNTYRVSQLTGDVKQKHYATTAHVSQSKSWGNKTRLMMVNLTEFNTSNRFIEMCGLDLKKIGTKEFIQRIEEYVQNYGQVKNVTTFAAFVDCGLEVDGFIPAKYINTINICVGDRVEVKSQLELCEYSYSELQAELVA</sequence>